<evidence type="ECO:0000256" key="5">
    <source>
        <dbReference type="ARBA" id="ARBA00023136"/>
    </source>
</evidence>
<keyword evidence="10" id="KW-1185">Reference proteome</keyword>
<reference evidence="9 10" key="1">
    <citation type="submission" date="2021-01" db="EMBL/GenBank/DDBJ databases">
        <title>Whole genome shotgun sequence of Planobispora siamensis NBRC 107568.</title>
        <authorList>
            <person name="Komaki H."/>
            <person name="Tamura T."/>
        </authorList>
    </citation>
    <scope>NUCLEOTIDE SEQUENCE [LARGE SCALE GENOMIC DNA]</scope>
    <source>
        <strain evidence="9 10">NBRC 107568</strain>
    </source>
</reference>
<dbReference type="InterPro" id="IPR013525">
    <property type="entry name" value="ABC2_TM"/>
</dbReference>
<evidence type="ECO:0000256" key="1">
    <source>
        <dbReference type="ARBA" id="ARBA00004651"/>
    </source>
</evidence>
<dbReference type="Pfam" id="PF12698">
    <property type="entry name" value="ABC2_membrane_3"/>
    <property type="match status" value="1"/>
</dbReference>
<keyword evidence="4 7" id="KW-1133">Transmembrane helix</keyword>
<feature type="transmembrane region" description="Helical" evidence="7">
    <location>
        <begin position="281"/>
        <end position="305"/>
    </location>
</feature>
<evidence type="ECO:0000313" key="9">
    <source>
        <dbReference type="EMBL" id="GIH92319.1"/>
    </source>
</evidence>
<gene>
    <name evidence="9" type="ORF">Psi01_29490</name>
</gene>
<accession>A0A8J3SHN9</accession>
<evidence type="ECO:0000256" key="2">
    <source>
        <dbReference type="ARBA" id="ARBA00022475"/>
    </source>
</evidence>
<dbReference type="GO" id="GO:0005886">
    <property type="term" value="C:plasma membrane"/>
    <property type="evidence" value="ECO:0007669"/>
    <property type="project" value="UniProtKB-SubCell"/>
</dbReference>
<name>A0A8J3SHN9_9ACTN</name>
<evidence type="ECO:0000256" key="7">
    <source>
        <dbReference type="SAM" id="Phobius"/>
    </source>
</evidence>
<evidence type="ECO:0000313" key="10">
    <source>
        <dbReference type="Proteomes" id="UP000619788"/>
    </source>
</evidence>
<comment type="subcellular location">
    <subcellularLocation>
        <location evidence="1">Cell membrane</location>
        <topology evidence="1">Multi-pass membrane protein</topology>
    </subcellularLocation>
</comment>
<feature type="transmembrane region" description="Helical" evidence="7">
    <location>
        <begin position="203"/>
        <end position="226"/>
    </location>
</feature>
<feature type="domain" description="ABC-2 type transporter transmembrane" evidence="8">
    <location>
        <begin position="22"/>
        <end position="381"/>
    </location>
</feature>
<evidence type="ECO:0000256" key="6">
    <source>
        <dbReference type="SAM" id="MobiDB-lite"/>
    </source>
</evidence>
<proteinExistence type="predicted"/>
<dbReference type="EMBL" id="BOOJ01000027">
    <property type="protein sequence ID" value="GIH92319.1"/>
    <property type="molecule type" value="Genomic_DNA"/>
</dbReference>
<feature type="region of interest" description="Disordered" evidence="6">
    <location>
        <begin position="101"/>
        <end position="128"/>
    </location>
</feature>
<organism evidence="9 10">
    <name type="scientific">Planobispora siamensis</name>
    <dbReference type="NCBI Taxonomy" id="936338"/>
    <lineage>
        <taxon>Bacteria</taxon>
        <taxon>Bacillati</taxon>
        <taxon>Actinomycetota</taxon>
        <taxon>Actinomycetes</taxon>
        <taxon>Streptosporangiales</taxon>
        <taxon>Streptosporangiaceae</taxon>
        <taxon>Planobispora</taxon>
    </lineage>
</organism>
<feature type="transmembrane region" description="Helical" evidence="7">
    <location>
        <begin position="21"/>
        <end position="40"/>
    </location>
</feature>
<keyword evidence="5 7" id="KW-0472">Membrane</keyword>
<evidence type="ECO:0000256" key="4">
    <source>
        <dbReference type="ARBA" id="ARBA00022989"/>
    </source>
</evidence>
<dbReference type="PANTHER" id="PTHR30294">
    <property type="entry name" value="MEMBRANE COMPONENT OF ABC TRANSPORTER YHHJ-RELATED"/>
    <property type="match status" value="1"/>
</dbReference>
<dbReference type="AlphaFoldDB" id="A0A8J3SHN9"/>
<comment type="caution">
    <text evidence="9">The sequence shown here is derived from an EMBL/GenBank/DDBJ whole genome shotgun (WGS) entry which is preliminary data.</text>
</comment>
<dbReference type="InterPro" id="IPR051449">
    <property type="entry name" value="ABC-2_transporter_component"/>
</dbReference>
<feature type="transmembrane region" description="Helical" evidence="7">
    <location>
        <begin position="247"/>
        <end position="269"/>
    </location>
</feature>
<dbReference type="PANTHER" id="PTHR30294:SF29">
    <property type="entry name" value="MULTIDRUG ABC TRANSPORTER PERMEASE YBHS-RELATED"/>
    <property type="match status" value="1"/>
</dbReference>
<evidence type="ECO:0000259" key="8">
    <source>
        <dbReference type="Pfam" id="PF12698"/>
    </source>
</evidence>
<dbReference type="GO" id="GO:0140359">
    <property type="term" value="F:ABC-type transporter activity"/>
    <property type="evidence" value="ECO:0007669"/>
    <property type="project" value="InterPro"/>
</dbReference>
<feature type="transmembrane region" description="Helical" evidence="7">
    <location>
        <begin position="363"/>
        <end position="385"/>
    </location>
</feature>
<feature type="transmembrane region" description="Helical" evidence="7">
    <location>
        <begin position="317"/>
        <end position="343"/>
    </location>
</feature>
<dbReference type="Proteomes" id="UP000619788">
    <property type="component" value="Unassembled WGS sequence"/>
</dbReference>
<keyword evidence="2" id="KW-1003">Cell membrane</keyword>
<sequence>MRALILILLKDLRQRLRDGTLVIYAVALPLGLAFLLNLVMGGSAQRLDARYGVVGLPAFTEQVLRPMEAAGHIRLSRVASAEQGRELAGRGRLDAVFVGGPEPSAAASESSEASRDPSAGSPEPASAGAGSIEVIGSVDAPVAVQVARELAESYAAAERGERLALSVADAGPEAVPDLRALPEPIQLRQDTSLSVRQLDTRTYHVAGMGVFFLFFTVMLCVAGIFAERDSGTLARIMAAPVPGSLIMAAKLVGGVLTGLIGMAVLIVVSGPLLGARWGDPAGVAALVTAVVLAATGLMAVVATFTRTAEQAANWQSVVATVCGIVGGAFFSVGQLGGLAAFGAVTPHHWFMEGLADLRGGGSVALPVTVLLGFAVVGIPVALARLGRMARA</sequence>
<keyword evidence="3 7" id="KW-0812">Transmembrane</keyword>
<protein>
    <recommendedName>
        <fullName evidence="8">ABC-2 type transporter transmembrane domain-containing protein</fullName>
    </recommendedName>
</protein>
<dbReference type="RefSeq" id="WP_204064552.1">
    <property type="nucleotide sequence ID" value="NZ_BOOJ01000027.1"/>
</dbReference>
<evidence type="ECO:0000256" key="3">
    <source>
        <dbReference type="ARBA" id="ARBA00022692"/>
    </source>
</evidence>